<feature type="transmembrane region" description="Helical" evidence="1">
    <location>
        <begin position="20"/>
        <end position="43"/>
    </location>
</feature>
<evidence type="ECO:0000313" key="2">
    <source>
        <dbReference type="EMBL" id="ARK29548.1"/>
    </source>
</evidence>
<feature type="transmembrane region" description="Helical" evidence="1">
    <location>
        <begin position="146"/>
        <end position="170"/>
    </location>
</feature>
<feature type="transmembrane region" description="Helical" evidence="1">
    <location>
        <begin position="111"/>
        <end position="134"/>
    </location>
</feature>
<dbReference type="KEGG" id="bkw:BkAM31D_06560"/>
<dbReference type="Proteomes" id="UP000193006">
    <property type="component" value="Chromosome"/>
</dbReference>
<dbReference type="RefSeq" id="WP_066154184.1">
    <property type="nucleotide sequence ID" value="NZ_CP020814.1"/>
</dbReference>
<proteinExistence type="predicted"/>
<accession>A0A1X9M7Z5</accession>
<evidence type="ECO:0000256" key="1">
    <source>
        <dbReference type="SAM" id="Phobius"/>
    </source>
</evidence>
<gene>
    <name evidence="2" type="ORF">BkAM31D_06560</name>
</gene>
<keyword evidence="3" id="KW-1185">Reference proteome</keyword>
<protein>
    <recommendedName>
        <fullName evidence="4">Membrane protein YesL</fullName>
    </recommendedName>
</protein>
<evidence type="ECO:0008006" key="4">
    <source>
        <dbReference type="Google" id="ProtNLM"/>
    </source>
</evidence>
<dbReference type="STRING" id="199441.BkAM31D_06560"/>
<dbReference type="Pfam" id="PF04854">
    <property type="entry name" value="DUF624"/>
    <property type="match status" value="1"/>
</dbReference>
<dbReference type="AlphaFoldDB" id="A0A1X9M7Z5"/>
<dbReference type="EMBL" id="CP020814">
    <property type="protein sequence ID" value="ARK29548.1"/>
    <property type="molecule type" value="Genomic_DNA"/>
</dbReference>
<feature type="transmembrane region" description="Helical" evidence="1">
    <location>
        <begin position="176"/>
        <end position="197"/>
    </location>
</feature>
<sequence length="219" mass="25688">MEMNGFMGSFYRISIFISRLAYINFLWILFTLMGVIIFGFMPATVAMFAVTRKWVNGAEDFPIFKTFWQFYKEEFLKANLYGLFFVFTGYIIYINFLLVADQVLWMTIARYILLVISILFIVTVLMFFPVYVHLKLKGSEYLKTALFLGLAYPQYTVIMVFGIVGIQYLMMFLPGLIPFFTASLMAYLLVRIANIIFRVVERKNQAIEEDQMAKEIQVY</sequence>
<dbReference type="InterPro" id="IPR006938">
    <property type="entry name" value="DUF624"/>
</dbReference>
<name>A0A1X9M7Z5_9BACI</name>
<organism evidence="2 3">
    <name type="scientific">Halalkalibacter krulwichiae</name>
    <dbReference type="NCBI Taxonomy" id="199441"/>
    <lineage>
        <taxon>Bacteria</taxon>
        <taxon>Bacillati</taxon>
        <taxon>Bacillota</taxon>
        <taxon>Bacilli</taxon>
        <taxon>Bacillales</taxon>
        <taxon>Bacillaceae</taxon>
        <taxon>Halalkalibacter</taxon>
    </lineage>
</organism>
<keyword evidence="1" id="KW-0472">Membrane</keyword>
<keyword evidence="1" id="KW-1133">Transmembrane helix</keyword>
<keyword evidence="1" id="KW-0812">Transmembrane</keyword>
<feature type="transmembrane region" description="Helical" evidence="1">
    <location>
        <begin position="80"/>
        <end position="99"/>
    </location>
</feature>
<dbReference type="PRINTS" id="PR00303">
    <property type="entry name" value="SECYTRNLCASE"/>
</dbReference>
<reference evidence="2 3" key="1">
    <citation type="submission" date="2017-04" db="EMBL/GenBank/DDBJ databases">
        <title>Bacillus krulwichiae AM31D Genome sequencing and assembly.</title>
        <authorList>
            <person name="Krulwich T.A."/>
            <person name="Anastor L."/>
            <person name="Ehrlich R."/>
            <person name="Ehrlich G.D."/>
            <person name="Janto B."/>
        </authorList>
    </citation>
    <scope>NUCLEOTIDE SEQUENCE [LARGE SCALE GENOMIC DNA]</scope>
    <source>
        <strain evidence="2 3">AM31D</strain>
    </source>
</reference>
<evidence type="ECO:0000313" key="3">
    <source>
        <dbReference type="Proteomes" id="UP000193006"/>
    </source>
</evidence>